<gene>
    <name evidence="1" type="ORF">C6569_05105</name>
</gene>
<dbReference type="AlphaFoldDB" id="A0A2S0N8J4"/>
<accession>A0A2S0N8J4</accession>
<dbReference type="OrthoDB" id="8455641at2"/>
<proteinExistence type="predicted"/>
<evidence type="ECO:0000313" key="2">
    <source>
        <dbReference type="Proteomes" id="UP000237889"/>
    </source>
</evidence>
<dbReference type="KEGG" id="phr:C6569_05105"/>
<dbReference type="EMBL" id="CP027668">
    <property type="protein sequence ID" value="AVO44490.1"/>
    <property type="molecule type" value="Genomic_DNA"/>
</dbReference>
<reference evidence="1 2" key="1">
    <citation type="submission" date="2018-03" db="EMBL/GenBank/DDBJ databases">
        <title>Genome sequencing of Phreatobacter sp.</title>
        <authorList>
            <person name="Kim S.-J."/>
            <person name="Heo J."/>
            <person name="Kwon S.-W."/>
        </authorList>
    </citation>
    <scope>NUCLEOTIDE SEQUENCE [LARGE SCALE GENOMIC DNA]</scope>
    <source>
        <strain evidence="1 2">S-12</strain>
    </source>
</reference>
<organism evidence="1 2">
    <name type="scientific">Phreatobacter cathodiphilus</name>
    <dbReference type="NCBI Taxonomy" id="1868589"/>
    <lineage>
        <taxon>Bacteria</taxon>
        <taxon>Pseudomonadati</taxon>
        <taxon>Pseudomonadota</taxon>
        <taxon>Alphaproteobacteria</taxon>
        <taxon>Hyphomicrobiales</taxon>
        <taxon>Phreatobacteraceae</taxon>
        <taxon>Phreatobacter</taxon>
    </lineage>
</organism>
<dbReference type="Proteomes" id="UP000237889">
    <property type="component" value="Chromosome"/>
</dbReference>
<evidence type="ECO:0000313" key="1">
    <source>
        <dbReference type="EMBL" id="AVO44490.1"/>
    </source>
</evidence>
<dbReference type="RefSeq" id="WP_106747820.1">
    <property type="nucleotide sequence ID" value="NZ_CP027668.1"/>
</dbReference>
<keyword evidence="2" id="KW-1185">Reference proteome</keyword>
<protein>
    <submittedName>
        <fullName evidence="1">Uncharacterized protein</fullName>
    </submittedName>
</protein>
<sequence>MAQHRFKVGDVVTLGRSFLKMPEGPFEVIRLLPSDSADPAYRIKSRSESYERAVREYEIKAA</sequence>
<name>A0A2S0N8J4_9HYPH</name>